<gene>
    <name evidence="2" type="ORF">SAMN02745146_0959</name>
</gene>
<dbReference type="EMBL" id="FQYN01000001">
    <property type="protein sequence ID" value="SHI46569.1"/>
    <property type="molecule type" value="Genomic_DNA"/>
</dbReference>
<dbReference type="OrthoDB" id="7629852at2"/>
<evidence type="ECO:0000313" key="2">
    <source>
        <dbReference type="EMBL" id="SHI46569.1"/>
    </source>
</evidence>
<keyword evidence="3" id="KW-1185">Reference proteome</keyword>
<evidence type="ECO:0000259" key="1">
    <source>
        <dbReference type="PROSITE" id="PS51352"/>
    </source>
</evidence>
<dbReference type="Pfam" id="PF00085">
    <property type="entry name" value="Thioredoxin"/>
    <property type="match status" value="1"/>
</dbReference>
<dbReference type="GO" id="GO:0045454">
    <property type="term" value="P:cell redox homeostasis"/>
    <property type="evidence" value="ECO:0007669"/>
    <property type="project" value="TreeGrafter"/>
</dbReference>
<feature type="domain" description="Thioredoxin" evidence="1">
    <location>
        <begin position="1"/>
        <end position="106"/>
    </location>
</feature>
<proteinExistence type="predicted"/>
<dbReference type="CDD" id="cd02947">
    <property type="entry name" value="TRX_family"/>
    <property type="match status" value="1"/>
</dbReference>
<accession>A0A1M6BCX7</accession>
<dbReference type="PANTHER" id="PTHR43601">
    <property type="entry name" value="THIOREDOXIN, MITOCHONDRIAL"/>
    <property type="match status" value="1"/>
</dbReference>
<dbReference type="PROSITE" id="PS51352">
    <property type="entry name" value="THIOREDOXIN_2"/>
    <property type="match status" value="1"/>
</dbReference>
<organism evidence="2 3">
    <name type="scientific">Hymenobacter daecheongensis DSM 21074</name>
    <dbReference type="NCBI Taxonomy" id="1121955"/>
    <lineage>
        <taxon>Bacteria</taxon>
        <taxon>Pseudomonadati</taxon>
        <taxon>Bacteroidota</taxon>
        <taxon>Cytophagia</taxon>
        <taxon>Cytophagales</taxon>
        <taxon>Hymenobacteraceae</taxon>
        <taxon>Hymenobacter</taxon>
    </lineage>
</organism>
<sequence>MSVTKATDADFQELIAANEKVVVKYYADWCGNCRLFSPKFKRMAEAEQNQAVAFLDVNAETSPEARKLANVTTLPFFAIFQNGQLLDTVSASKEEAVAELIGKLHLN</sequence>
<dbReference type="RefSeq" id="WP_073105853.1">
    <property type="nucleotide sequence ID" value="NZ_FQYN01000001.1"/>
</dbReference>
<dbReference type="SUPFAM" id="SSF52833">
    <property type="entry name" value="Thioredoxin-like"/>
    <property type="match status" value="1"/>
</dbReference>
<reference evidence="2 3" key="1">
    <citation type="submission" date="2016-11" db="EMBL/GenBank/DDBJ databases">
        <authorList>
            <person name="Jaros S."/>
            <person name="Januszkiewicz K."/>
            <person name="Wedrychowicz H."/>
        </authorList>
    </citation>
    <scope>NUCLEOTIDE SEQUENCE [LARGE SCALE GENOMIC DNA]</scope>
    <source>
        <strain evidence="2 3">DSM 21074</strain>
    </source>
</reference>
<dbReference type="InterPro" id="IPR036249">
    <property type="entry name" value="Thioredoxin-like_sf"/>
</dbReference>
<protein>
    <submittedName>
        <fullName evidence="2">Thioredoxin</fullName>
    </submittedName>
</protein>
<dbReference type="PANTHER" id="PTHR43601:SF3">
    <property type="entry name" value="THIOREDOXIN, MITOCHONDRIAL"/>
    <property type="match status" value="1"/>
</dbReference>
<evidence type="ECO:0000313" key="3">
    <source>
        <dbReference type="Proteomes" id="UP000184418"/>
    </source>
</evidence>
<name>A0A1M6BCX7_9BACT</name>
<dbReference type="AlphaFoldDB" id="A0A1M6BCX7"/>
<dbReference type="Gene3D" id="3.40.30.10">
    <property type="entry name" value="Glutaredoxin"/>
    <property type="match status" value="1"/>
</dbReference>
<dbReference type="Proteomes" id="UP000184418">
    <property type="component" value="Unassembled WGS sequence"/>
</dbReference>
<dbReference type="STRING" id="1121955.SAMN02745146_0959"/>
<dbReference type="InterPro" id="IPR013766">
    <property type="entry name" value="Thioredoxin_domain"/>
</dbReference>